<keyword evidence="3" id="KW-0597">Phosphoprotein</keyword>
<keyword evidence="4" id="KW-0808">Transferase</keyword>
<accession>M6JWV1</accession>
<dbReference type="EC" id="2.7.13.3" evidence="2"/>
<feature type="domain" description="Histidine kinase" evidence="8">
    <location>
        <begin position="9"/>
        <end position="202"/>
    </location>
</feature>
<evidence type="ECO:0000256" key="2">
    <source>
        <dbReference type="ARBA" id="ARBA00012438"/>
    </source>
</evidence>
<dbReference type="EMBL" id="AHMU02000077">
    <property type="protein sequence ID" value="EMN19957.1"/>
    <property type="molecule type" value="Genomic_DNA"/>
</dbReference>
<dbReference type="GO" id="GO:0004673">
    <property type="term" value="F:protein histidine kinase activity"/>
    <property type="evidence" value="ECO:0007669"/>
    <property type="project" value="UniProtKB-EC"/>
</dbReference>
<evidence type="ECO:0000256" key="4">
    <source>
        <dbReference type="ARBA" id="ARBA00022679"/>
    </source>
</evidence>
<evidence type="ECO:0000313" key="10">
    <source>
        <dbReference type="Proteomes" id="UP000012106"/>
    </source>
</evidence>
<dbReference type="InterPro" id="IPR003594">
    <property type="entry name" value="HATPase_dom"/>
</dbReference>
<proteinExistence type="predicted"/>
<sequence length="202" mass="22753">MFSISLIDSFETRSKNNLTIISSIFSLRSGQADEESNDILRESQNRLRAVALLHEILYESKDLSSISFELYVKKLTDALFEIYQVDREKIRLELNIQEAKVKAEIGMNLALIINELITNSLKHGLADSESGLIRVHFTRKDEMLTLDVSDSGKGLPEDSIRKRSPNSLGLSLVESLAKQIDGKIDFLNQQGARIRLTFPVSV</sequence>
<dbReference type="Pfam" id="PF02518">
    <property type="entry name" value="HATPase_c"/>
    <property type="match status" value="1"/>
</dbReference>
<evidence type="ECO:0000313" key="9">
    <source>
        <dbReference type="EMBL" id="EMN19957.1"/>
    </source>
</evidence>
<comment type="catalytic activity">
    <reaction evidence="1">
        <text>ATP + protein L-histidine = ADP + protein N-phospho-L-histidine.</text>
        <dbReference type="EC" id="2.7.13.3"/>
    </reaction>
</comment>
<dbReference type="SUPFAM" id="SSF55874">
    <property type="entry name" value="ATPase domain of HSP90 chaperone/DNA topoisomerase II/histidine kinase"/>
    <property type="match status" value="1"/>
</dbReference>
<dbReference type="InterPro" id="IPR011495">
    <property type="entry name" value="Sig_transdc_His_kin_sub2_dim/P"/>
</dbReference>
<dbReference type="InterPro" id="IPR005467">
    <property type="entry name" value="His_kinase_dom"/>
</dbReference>
<name>M6JWV1_9LEPT</name>
<dbReference type="AlphaFoldDB" id="M6JWV1"/>
<dbReference type="Gene3D" id="3.30.565.10">
    <property type="entry name" value="Histidine kinase-like ATPase, C-terminal domain"/>
    <property type="match status" value="1"/>
</dbReference>
<dbReference type="InterPro" id="IPR036890">
    <property type="entry name" value="HATPase_C_sf"/>
</dbReference>
<dbReference type="PANTHER" id="PTHR41523:SF8">
    <property type="entry name" value="ETHYLENE RESPONSE SENSOR PROTEIN"/>
    <property type="match status" value="1"/>
</dbReference>
<evidence type="ECO:0000256" key="3">
    <source>
        <dbReference type="ARBA" id="ARBA00022553"/>
    </source>
</evidence>
<keyword evidence="6 9" id="KW-0418">Kinase</keyword>
<gene>
    <name evidence="9" type="ORF">LEP1GSC063_2161</name>
</gene>
<evidence type="ECO:0000256" key="5">
    <source>
        <dbReference type="ARBA" id="ARBA00022741"/>
    </source>
</evidence>
<evidence type="ECO:0000256" key="6">
    <source>
        <dbReference type="ARBA" id="ARBA00022777"/>
    </source>
</evidence>
<dbReference type="Pfam" id="PF07568">
    <property type="entry name" value="HisKA_2"/>
    <property type="match status" value="1"/>
</dbReference>
<keyword evidence="7" id="KW-0067">ATP-binding</keyword>
<evidence type="ECO:0000259" key="8">
    <source>
        <dbReference type="PROSITE" id="PS50109"/>
    </source>
</evidence>
<protein>
    <recommendedName>
        <fullName evidence="2">histidine kinase</fullName>
        <ecNumber evidence="2">2.7.13.3</ecNumber>
    </recommendedName>
</protein>
<keyword evidence="5" id="KW-0547">Nucleotide-binding</keyword>
<organism evidence="9 10">
    <name type="scientific">Leptospira santarosai serovar Arenal str. MAVJ 401</name>
    <dbReference type="NCBI Taxonomy" id="1049976"/>
    <lineage>
        <taxon>Bacteria</taxon>
        <taxon>Pseudomonadati</taxon>
        <taxon>Spirochaetota</taxon>
        <taxon>Spirochaetia</taxon>
        <taxon>Leptospirales</taxon>
        <taxon>Leptospiraceae</taxon>
        <taxon>Leptospira</taxon>
    </lineage>
</organism>
<reference evidence="9 10" key="1">
    <citation type="submission" date="2013-01" db="EMBL/GenBank/DDBJ databases">
        <authorList>
            <person name="Harkins D.M."/>
            <person name="Durkin A.S."/>
            <person name="Brinkac L.M."/>
            <person name="Haft D.H."/>
            <person name="Selengut J.D."/>
            <person name="Sanka R."/>
            <person name="DePew J."/>
            <person name="Purushe J."/>
            <person name="Hartskeerl R.A."/>
            <person name="Ahmed A."/>
            <person name="van der Linden H."/>
            <person name="Goris M.G.A."/>
            <person name="Vinetz J.M."/>
            <person name="Sutton G.G."/>
            <person name="Nierman W.C."/>
            <person name="Fouts D.E."/>
        </authorList>
    </citation>
    <scope>NUCLEOTIDE SEQUENCE [LARGE SCALE GENOMIC DNA]</scope>
    <source>
        <strain evidence="9 10">MAVJ 401</strain>
    </source>
</reference>
<evidence type="ECO:0000256" key="1">
    <source>
        <dbReference type="ARBA" id="ARBA00000085"/>
    </source>
</evidence>
<dbReference type="PROSITE" id="PS50109">
    <property type="entry name" value="HIS_KIN"/>
    <property type="match status" value="1"/>
</dbReference>
<dbReference type="SMART" id="SM00387">
    <property type="entry name" value="HATPase_c"/>
    <property type="match status" value="1"/>
</dbReference>
<comment type="caution">
    <text evidence="9">The sequence shown here is derived from an EMBL/GenBank/DDBJ whole genome shotgun (WGS) entry which is preliminary data.</text>
</comment>
<dbReference type="Proteomes" id="UP000012106">
    <property type="component" value="Unassembled WGS sequence"/>
</dbReference>
<evidence type="ECO:0000256" key="7">
    <source>
        <dbReference type="ARBA" id="ARBA00022840"/>
    </source>
</evidence>
<dbReference type="PANTHER" id="PTHR41523">
    <property type="entry name" value="TWO-COMPONENT SYSTEM SENSOR PROTEIN"/>
    <property type="match status" value="1"/>
</dbReference>
<dbReference type="GO" id="GO:0005524">
    <property type="term" value="F:ATP binding"/>
    <property type="evidence" value="ECO:0007669"/>
    <property type="project" value="UniProtKB-KW"/>
</dbReference>